<dbReference type="Proteomes" id="UP001168363">
    <property type="component" value="Unassembled WGS sequence"/>
</dbReference>
<keyword evidence="6" id="KW-0411">Iron-sulfur</keyword>
<dbReference type="CDD" id="cd08884">
    <property type="entry name" value="RHO_alpha_C_GbcA-like"/>
    <property type="match status" value="1"/>
</dbReference>
<dbReference type="InterPro" id="IPR001663">
    <property type="entry name" value="Rng_hydr_dOase-A"/>
</dbReference>
<reference evidence="9" key="1">
    <citation type="submission" date="2023-06" db="EMBL/GenBank/DDBJ databases">
        <title>Genome sequence of Nocardioides sp. SOB44.</title>
        <authorList>
            <person name="Zhang G."/>
        </authorList>
    </citation>
    <scope>NUCLEOTIDE SEQUENCE</scope>
    <source>
        <strain evidence="9">SOB44</strain>
    </source>
</reference>
<name>A0ABT8TU64_9ACTN</name>
<feature type="domain" description="Rieske" evidence="8">
    <location>
        <begin position="68"/>
        <end position="174"/>
    </location>
</feature>
<proteinExistence type="predicted"/>
<evidence type="ECO:0000313" key="10">
    <source>
        <dbReference type="Proteomes" id="UP001168363"/>
    </source>
</evidence>
<dbReference type="EMBL" id="JAULSC010000008">
    <property type="protein sequence ID" value="MDO3396061.1"/>
    <property type="molecule type" value="Genomic_DNA"/>
</dbReference>
<dbReference type="CDD" id="cd03469">
    <property type="entry name" value="Rieske_RO_Alpha_N"/>
    <property type="match status" value="1"/>
</dbReference>
<dbReference type="SUPFAM" id="SSF50022">
    <property type="entry name" value="ISP domain"/>
    <property type="match status" value="1"/>
</dbReference>
<feature type="compositionally biased region" description="Basic and acidic residues" evidence="7">
    <location>
        <begin position="16"/>
        <end position="27"/>
    </location>
</feature>
<keyword evidence="10" id="KW-1185">Reference proteome</keyword>
<accession>A0ABT8TU64</accession>
<comment type="caution">
    <text evidence="9">The sequence shown here is derived from an EMBL/GenBank/DDBJ whole genome shotgun (WGS) entry which is preliminary data.</text>
</comment>
<keyword evidence="3" id="KW-0479">Metal-binding</keyword>
<dbReference type="RefSeq" id="WP_302707847.1">
    <property type="nucleotide sequence ID" value="NZ_JAULSC010000008.1"/>
</dbReference>
<keyword evidence="9" id="KW-0223">Dioxygenase</keyword>
<dbReference type="GO" id="GO:0051213">
    <property type="term" value="F:dioxygenase activity"/>
    <property type="evidence" value="ECO:0007669"/>
    <property type="project" value="UniProtKB-KW"/>
</dbReference>
<evidence type="ECO:0000256" key="2">
    <source>
        <dbReference type="ARBA" id="ARBA00022714"/>
    </source>
</evidence>
<evidence type="ECO:0000256" key="6">
    <source>
        <dbReference type="ARBA" id="ARBA00023014"/>
    </source>
</evidence>
<sequence>MTITRPAPDLRPVRPSPDEPRPDEPRPDEARLLELLDARAPAHSLPGPCYTDPALHEVDLRLVWQRQWFFVGTVAEVPEAGDFLTVDVGTASVVVLRDDDEQVRALRNVCRHRGSRLVSGSHGCVGNIVCGYHHWTYGTDGRLLHAPQLPPGVDPGGLGLRPVHLREVAGLLFVCLGDEPPEDIEDVARVVAPYVAPHQLGRTKVAAQVDLVEDGNWKLTMENNRECYHCDGHPELRCTFFPTWGLSDDQVPDAMRADHDRYLAALVDLERRSDDLGLPHGLVEDLVERPLGFRVQREPLDGAGESFSPDGTRLVRRLLGDLPEARLGHLGLHTQPNAWFHFQADHVVTFAALPLAVDRTLVRTTWLVHEDAVEGVDYEVEELTATWRATNEQDAAFVAGTQAGVADPGYLPGPYSEAEQQVEAFVAWYDARVREAVGR</sequence>
<dbReference type="PRINTS" id="PR00090">
    <property type="entry name" value="RNGDIOXGNASE"/>
</dbReference>
<evidence type="ECO:0000259" key="8">
    <source>
        <dbReference type="PROSITE" id="PS51296"/>
    </source>
</evidence>
<evidence type="ECO:0000256" key="3">
    <source>
        <dbReference type="ARBA" id="ARBA00022723"/>
    </source>
</evidence>
<keyword evidence="4" id="KW-0560">Oxidoreductase</keyword>
<dbReference type="Pfam" id="PF00848">
    <property type="entry name" value="Ring_hydroxyl_A"/>
    <property type="match status" value="1"/>
</dbReference>
<dbReference type="Gene3D" id="3.90.380.10">
    <property type="entry name" value="Naphthalene 1,2-dioxygenase Alpha Subunit, Chain A, domain 1"/>
    <property type="match status" value="1"/>
</dbReference>
<evidence type="ECO:0000256" key="5">
    <source>
        <dbReference type="ARBA" id="ARBA00023004"/>
    </source>
</evidence>
<protein>
    <submittedName>
        <fullName evidence="9">Aromatic ring-hydroxylating dioxygenase subunit alpha</fullName>
    </submittedName>
</protein>
<organism evidence="9 10">
    <name type="scientific">Nocardioides cremeus</name>
    <dbReference type="NCBI Taxonomy" id="3058044"/>
    <lineage>
        <taxon>Bacteria</taxon>
        <taxon>Bacillati</taxon>
        <taxon>Actinomycetota</taxon>
        <taxon>Actinomycetes</taxon>
        <taxon>Propionibacteriales</taxon>
        <taxon>Nocardioidaceae</taxon>
        <taxon>Nocardioides</taxon>
    </lineage>
</organism>
<evidence type="ECO:0000313" key="9">
    <source>
        <dbReference type="EMBL" id="MDO3396061.1"/>
    </source>
</evidence>
<dbReference type="PROSITE" id="PS51296">
    <property type="entry name" value="RIESKE"/>
    <property type="match status" value="1"/>
</dbReference>
<evidence type="ECO:0000256" key="4">
    <source>
        <dbReference type="ARBA" id="ARBA00023002"/>
    </source>
</evidence>
<comment type="cofactor">
    <cofactor evidence="1">
        <name>Fe cation</name>
        <dbReference type="ChEBI" id="CHEBI:24875"/>
    </cofactor>
</comment>
<dbReference type="SUPFAM" id="SSF55961">
    <property type="entry name" value="Bet v1-like"/>
    <property type="match status" value="1"/>
</dbReference>
<evidence type="ECO:0000256" key="1">
    <source>
        <dbReference type="ARBA" id="ARBA00001962"/>
    </source>
</evidence>
<keyword evidence="2" id="KW-0001">2Fe-2S</keyword>
<dbReference type="InterPro" id="IPR017941">
    <property type="entry name" value="Rieske_2Fe-2S"/>
</dbReference>
<dbReference type="InterPro" id="IPR036922">
    <property type="entry name" value="Rieske_2Fe-2S_sf"/>
</dbReference>
<keyword evidence="5" id="KW-0408">Iron</keyword>
<dbReference type="InterPro" id="IPR015879">
    <property type="entry name" value="Ring_hydroxy_dOase_asu_C_dom"/>
</dbReference>
<evidence type="ECO:0000256" key="7">
    <source>
        <dbReference type="SAM" id="MobiDB-lite"/>
    </source>
</evidence>
<feature type="region of interest" description="Disordered" evidence="7">
    <location>
        <begin position="1"/>
        <end position="27"/>
    </location>
</feature>
<dbReference type="Pfam" id="PF00355">
    <property type="entry name" value="Rieske"/>
    <property type="match status" value="1"/>
</dbReference>
<gene>
    <name evidence="9" type="ORF">QWJ41_10055</name>
</gene>
<dbReference type="PANTHER" id="PTHR43756:SF5">
    <property type="entry name" value="CHOLINE MONOOXYGENASE, CHLOROPLASTIC"/>
    <property type="match status" value="1"/>
</dbReference>
<dbReference type="PANTHER" id="PTHR43756">
    <property type="entry name" value="CHOLINE MONOOXYGENASE, CHLOROPLASTIC"/>
    <property type="match status" value="1"/>
</dbReference>
<dbReference type="Gene3D" id="2.102.10.10">
    <property type="entry name" value="Rieske [2Fe-2S] iron-sulphur domain"/>
    <property type="match status" value="1"/>
</dbReference>